<gene>
    <name evidence="1" type="ORF">SDC9_125833</name>
</gene>
<accession>A0A645CPI9</accession>
<protein>
    <submittedName>
        <fullName evidence="1">Uncharacterized protein</fullName>
    </submittedName>
</protein>
<dbReference type="EMBL" id="VSSQ01028923">
    <property type="protein sequence ID" value="MPM78818.1"/>
    <property type="molecule type" value="Genomic_DNA"/>
</dbReference>
<organism evidence="1">
    <name type="scientific">bioreactor metagenome</name>
    <dbReference type="NCBI Taxonomy" id="1076179"/>
    <lineage>
        <taxon>unclassified sequences</taxon>
        <taxon>metagenomes</taxon>
        <taxon>ecological metagenomes</taxon>
    </lineage>
</organism>
<name>A0A645CPI9_9ZZZZ</name>
<proteinExistence type="predicted"/>
<sequence length="62" mass="6555">MVVLPGHVVKAPDGVQCEVDGIELYVRNCMDEHGPAFEGGRRAARHGCMVPELGPGRAAGKL</sequence>
<comment type="caution">
    <text evidence="1">The sequence shown here is derived from an EMBL/GenBank/DDBJ whole genome shotgun (WGS) entry which is preliminary data.</text>
</comment>
<dbReference type="AlphaFoldDB" id="A0A645CPI9"/>
<evidence type="ECO:0000313" key="1">
    <source>
        <dbReference type="EMBL" id="MPM78818.1"/>
    </source>
</evidence>
<reference evidence="1" key="1">
    <citation type="submission" date="2019-08" db="EMBL/GenBank/DDBJ databases">
        <authorList>
            <person name="Kucharzyk K."/>
            <person name="Murdoch R.W."/>
            <person name="Higgins S."/>
            <person name="Loffler F."/>
        </authorList>
    </citation>
    <scope>NUCLEOTIDE SEQUENCE</scope>
</reference>